<organism evidence="1 2">
    <name type="scientific">Methylobacterium planeticum</name>
    <dbReference type="NCBI Taxonomy" id="2615211"/>
    <lineage>
        <taxon>Bacteria</taxon>
        <taxon>Pseudomonadati</taxon>
        <taxon>Pseudomonadota</taxon>
        <taxon>Alphaproteobacteria</taxon>
        <taxon>Hyphomicrobiales</taxon>
        <taxon>Methylobacteriaceae</taxon>
        <taxon>Methylobacterium</taxon>
    </lineage>
</organism>
<accession>A0A6N6MKA1</accession>
<protein>
    <submittedName>
        <fullName evidence="1">SGNH/GDSL hydrolase family protein</fullName>
    </submittedName>
</protein>
<dbReference type="Proteomes" id="UP000441523">
    <property type="component" value="Unassembled WGS sequence"/>
</dbReference>
<keyword evidence="2" id="KW-1185">Reference proteome</keyword>
<dbReference type="InterPro" id="IPR036514">
    <property type="entry name" value="SGNH_hydro_sf"/>
</dbReference>
<proteinExistence type="predicted"/>
<dbReference type="GO" id="GO:0004622">
    <property type="term" value="F:phosphatidylcholine lysophospholipase activity"/>
    <property type="evidence" value="ECO:0007669"/>
    <property type="project" value="TreeGrafter"/>
</dbReference>
<dbReference type="EMBL" id="VZZJ01000033">
    <property type="protein sequence ID" value="KAB1070052.1"/>
    <property type="molecule type" value="Genomic_DNA"/>
</dbReference>
<reference evidence="1 2" key="1">
    <citation type="submission" date="2019-09" db="EMBL/GenBank/DDBJ databases">
        <title>YIM 132548 draft genome.</title>
        <authorList>
            <person name="Jiang L."/>
        </authorList>
    </citation>
    <scope>NUCLEOTIDE SEQUENCE [LARGE SCALE GENOMIC DNA]</scope>
    <source>
        <strain evidence="1 2">YIM 132548</strain>
    </source>
</reference>
<evidence type="ECO:0000313" key="2">
    <source>
        <dbReference type="Proteomes" id="UP000441523"/>
    </source>
</evidence>
<dbReference type="PANTHER" id="PTHR30383">
    <property type="entry name" value="THIOESTERASE 1/PROTEASE 1/LYSOPHOSPHOLIPASE L1"/>
    <property type="match status" value="1"/>
</dbReference>
<dbReference type="AlphaFoldDB" id="A0A6N6MKA1"/>
<name>A0A6N6MKA1_9HYPH</name>
<dbReference type="RefSeq" id="WP_150966262.1">
    <property type="nucleotide sequence ID" value="NZ_VZZJ01000033.1"/>
</dbReference>
<evidence type="ECO:0000313" key="1">
    <source>
        <dbReference type="EMBL" id="KAB1070052.1"/>
    </source>
</evidence>
<sequence length="294" mass="31522">MLRTVQDGRAKVLLALGRGWRRAACGAAFLAGLSLSSTAVLAYADLLPPNFLPPDLGRTLAAYTVPESLPDRASGLPHLAERVASGDPVRIVAFGSSSTEGIGASSPRAAYPARLEAALRRALPQRVGGISVLNRGIGGEHVDDMLRRLDRDVLAAQPQLVIWQTGSNDPLRGIALDHFREATIRGIERMREAGIEVVLMEPQWCPKLDATPGSYRFRDAVRDIGAALDVPVIRRSDLMRGWIADGRLTRSQLFAADGLHMADDGYEMLAQAASRQLLRATGSLTVADAGASQD</sequence>
<dbReference type="PANTHER" id="PTHR30383:SF5">
    <property type="entry name" value="SGNH HYDROLASE-TYPE ESTERASE DOMAIN-CONTAINING PROTEIN"/>
    <property type="match status" value="1"/>
</dbReference>
<dbReference type="Pfam" id="PF25182">
    <property type="entry name" value="NonGDSL"/>
    <property type="match status" value="1"/>
</dbReference>
<dbReference type="InterPro" id="IPR051532">
    <property type="entry name" value="Ester_Hydrolysis_Enzymes"/>
</dbReference>
<dbReference type="SUPFAM" id="SSF52266">
    <property type="entry name" value="SGNH hydrolase"/>
    <property type="match status" value="1"/>
</dbReference>
<dbReference type="Gene3D" id="3.40.50.1110">
    <property type="entry name" value="SGNH hydrolase"/>
    <property type="match status" value="1"/>
</dbReference>
<comment type="caution">
    <text evidence="1">The sequence shown here is derived from an EMBL/GenBank/DDBJ whole genome shotgun (WGS) entry which is preliminary data.</text>
</comment>
<gene>
    <name evidence="1" type="ORF">F6X51_24075</name>
</gene>
<keyword evidence="1" id="KW-0378">Hydrolase</keyword>
<dbReference type="InterPro" id="IPR057572">
    <property type="entry name" value="NonGDSL"/>
</dbReference>